<reference evidence="2 3" key="1">
    <citation type="submission" date="2019-09" db="EMBL/GenBank/DDBJ databases">
        <authorList>
            <person name="Depoorter E."/>
        </authorList>
    </citation>
    <scope>NUCLEOTIDE SEQUENCE [LARGE SCALE GENOMIC DNA]</scope>
    <source>
        <strain evidence="2">R-18109</strain>
    </source>
</reference>
<evidence type="ECO:0000313" key="3">
    <source>
        <dbReference type="Proteomes" id="UP000494260"/>
    </source>
</evidence>
<gene>
    <name evidence="2" type="ORF">BLA18109_01474</name>
</gene>
<proteinExistence type="predicted"/>
<dbReference type="EMBL" id="CABVQH010000004">
    <property type="protein sequence ID" value="VWC60375.1"/>
    <property type="molecule type" value="Genomic_DNA"/>
</dbReference>
<sequence>MAVLVEAMQSSDDAARYALNNALERWLSDYRLCFLRGAIHIGSQHYDAARSDFEINRDISDVLQHVETIVRSSSGSPAPSEKPGIFPKNQLLSTFIARKRDRPRDPTTRTPESF</sequence>
<evidence type="ECO:0000313" key="2">
    <source>
        <dbReference type="EMBL" id="VWC60375.1"/>
    </source>
</evidence>
<protein>
    <submittedName>
        <fullName evidence="2">Uncharacterized protein</fullName>
    </submittedName>
</protein>
<evidence type="ECO:0000256" key="1">
    <source>
        <dbReference type="SAM" id="MobiDB-lite"/>
    </source>
</evidence>
<feature type="region of interest" description="Disordered" evidence="1">
    <location>
        <begin position="72"/>
        <end position="114"/>
    </location>
</feature>
<dbReference type="AlphaFoldDB" id="A0A6P2TA00"/>
<organism evidence="2 3">
    <name type="scientific">Burkholderia lata (strain ATCC 17760 / DSM 23089 / LMG 22485 / NCIMB 9086 / R18194 / 383)</name>
    <dbReference type="NCBI Taxonomy" id="482957"/>
    <lineage>
        <taxon>Bacteria</taxon>
        <taxon>Pseudomonadati</taxon>
        <taxon>Pseudomonadota</taxon>
        <taxon>Betaproteobacteria</taxon>
        <taxon>Burkholderiales</taxon>
        <taxon>Burkholderiaceae</taxon>
        <taxon>Burkholderia</taxon>
        <taxon>Burkholderia cepacia complex</taxon>
    </lineage>
</organism>
<name>A0A6P2TA00_BURL3</name>
<dbReference type="Proteomes" id="UP000494260">
    <property type="component" value="Unassembled WGS sequence"/>
</dbReference>
<accession>A0A6P2TA00</accession>